<sequence>MKVFGFAGYSGSGKTTLIEALIPRLTARGLSVSLIKHTHHNFDVDKPGKDSHRHREAGCTEVLLTCENRWALMHELRGRPEPGIEEQLKILSPCDLVLVEGFKATPIPKLEVHRPAHGKPPIWPENPDIVAVATDDAALDCPLPLLDLNDRDAIATFVLNHVDL</sequence>
<feature type="domain" description="Molybdopterin-guanine dinucleotide biosynthesis protein B (MobB)" evidence="1">
    <location>
        <begin position="3"/>
        <end position="135"/>
    </location>
</feature>
<dbReference type="PANTHER" id="PTHR40072">
    <property type="entry name" value="MOLYBDOPTERIN-GUANINE DINUCLEOTIDE BIOSYNTHESIS ADAPTER PROTEIN-RELATED"/>
    <property type="match status" value="1"/>
</dbReference>
<dbReference type="GO" id="GO:0005525">
    <property type="term" value="F:GTP binding"/>
    <property type="evidence" value="ECO:0007669"/>
    <property type="project" value="InterPro"/>
</dbReference>
<dbReference type="InterPro" id="IPR004435">
    <property type="entry name" value="MobB_dom"/>
</dbReference>
<protein>
    <submittedName>
        <fullName evidence="2">Molybdopterin-guanine dinucleotide biosynthesis protein B</fullName>
    </submittedName>
</protein>
<dbReference type="Pfam" id="PF03205">
    <property type="entry name" value="MobB"/>
    <property type="match status" value="1"/>
</dbReference>
<evidence type="ECO:0000259" key="1">
    <source>
        <dbReference type="Pfam" id="PF03205"/>
    </source>
</evidence>
<dbReference type="CDD" id="cd03116">
    <property type="entry name" value="MobB"/>
    <property type="match status" value="1"/>
</dbReference>
<proteinExistence type="predicted"/>
<dbReference type="InterPro" id="IPR052539">
    <property type="entry name" value="MGD_biosynthesis_adapter"/>
</dbReference>
<dbReference type="SUPFAM" id="SSF52540">
    <property type="entry name" value="P-loop containing nucleoside triphosphate hydrolases"/>
    <property type="match status" value="1"/>
</dbReference>
<dbReference type="InterPro" id="IPR027417">
    <property type="entry name" value="P-loop_NTPase"/>
</dbReference>
<dbReference type="NCBIfam" id="TIGR00176">
    <property type="entry name" value="mobB"/>
    <property type="match status" value="1"/>
</dbReference>
<dbReference type="PANTHER" id="PTHR40072:SF1">
    <property type="entry name" value="MOLYBDOPTERIN-GUANINE DINUCLEOTIDE BIOSYNTHESIS ADAPTER PROTEIN"/>
    <property type="match status" value="1"/>
</dbReference>
<accession>A0AA49FLE6</accession>
<dbReference type="EMBL" id="CP107246">
    <property type="protein sequence ID" value="WIM06039.1"/>
    <property type="molecule type" value="Genomic_DNA"/>
</dbReference>
<name>A0AA49FLE6_9PROT</name>
<evidence type="ECO:0000313" key="2">
    <source>
        <dbReference type="EMBL" id="WIM06039.1"/>
    </source>
</evidence>
<dbReference type="Proteomes" id="UP001234916">
    <property type="component" value="Chromosome"/>
</dbReference>
<dbReference type="Gene3D" id="3.40.50.300">
    <property type="entry name" value="P-loop containing nucleotide triphosphate hydrolases"/>
    <property type="match status" value="1"/>
</dbReference>
<gene>
    <name evidence="2" type="primary">mobB</name>
    <name evidence="2" type="ORF">OHM77_01735</name>
</gene>
<dbReference type="AlphaFoldDB" id="A0AA49FLE6"/>
<dbReference type="KEGG" id="npv:OHM77_01735"/>
<reference evidence="2" key="1">
    <citation type="journal article" date="2023" name="Nat. Microbiol.">
        <title>Enrichment and characterization of a nitric oxide-reducing microbial community in a continuous bioreactor.</title>
        <authorList>
            <person name="Garrido-Amador P."/>
            <person name="Stortenbeker N."/>
            <person name="Wessels H.J.C.T."/>
            <person name="Speth D.R."/>
            <person name="Garcia-Heredia I."/>
            <person name="Kartal B."/>
        </authorList>
    </citation>
    <scope>NUCLEOTIDE SEQUENCE</scope>
    <source>
        <strain evidence="2">MAG1</strain>
    </source>
</reference>
<dbReference type="GO" id="GO:0006777">
    <property type="term" value="P:Mo-molybdopterin cofactor biosynthetic process"/>
    <property type="evidence" value="ECO:0007669"/>
    <property type="project" value="InterPro"/>
</dbReference>
<organism evidence="2">
    <name type="scientific">Candidatus Nitricoxidivorans perseverans</name>
    <dbReference type="NCBI Taxonomy" id="2975601"/>
    <lineage>
        <taxon>Bacteria</taxon>
        <taxon>Pseudomonadati</taxon>
        <taxon>Pseudomonadota</taxon>
        <taxon>Betaproteobacteria</taxon>
        <taxon>Nitrosomonadales</taxon>
        <taxon>Sterolibacteriaceae</taxon>
        <taxon>Candidatus Nitricoxidivorans</taxon>
    </lineage>
</organism>